<sequence length="105" mass="12086">MQFSKSLRSSLPPPSSLKFNLICNKLKELEAEAAIFEEKIKQGEEMRRNNHSGIKELTGQKIEKMSIEDREVAVKASKASILMNFDTFRTQVLFRRCTDGLVYYP</sequence>
<gene>
    <name evidence="2" type="ORF">ODALV1_LOCUS12075</name>
</gene>
<proteinExistence type="predicted"/>
<comment type="caution">
    <text evidence="2">The sequence shown here is derived from an EMBL/GenBank/DDBJ whole genome shotgun (WGS) entry which is preliminary data.</text>
</comment>
<reference evidence="2 3" key="1">
    <citation type="submission" date="2024-08" db="EMBL/GenBank/DDBJ databases">
        <authorList>
            <person name="Cucini C."/>
            <person name="Frati F."/>
        </authorList>
    </citation>
    <scope>NUCLEOTIDE SEQUENCE [LARGE SCALE GENOMIC DNA]</scope>
</reference>
<protein>
    <submittedName>
        <fullName evidence="2">Uncharacterized protein</fullName>
    </submittedName>
</protein>
<evidence type="ECO:0000313" key="3">
    <source>
        <dbReference type="Proteomes" id="UP001642540"/>
    </source>
</evidence>
<dbReference type="Proteomes" id="UP001642540">
    <property type="component" value="Unassembled WGS sequence"/>
</dbReference>
<name>A0ABP1QNM7_9HEXA</name>
<evidence type="ECO:0000313" key="2">
    <source>
        <dbReference type="EMBL" id="CAL8105476.1"/>
    </source>
</evidence>
<keyword evidence="3" id="KW-1185">Reference proteome</keyword>
<evidence type="ECO:0000256" key="1">
    <source>
        <dbReference type="SAM" id="Coils"/>
    </source>
</evidence>
<feature type="coiled-coil region" evidence="1">
    <location>
        <begin position="19"/>
        <end position="46"/>
    </location>
</feature>
<dbReference type="EMBL" id="CAXLJM020000036">
    <property type="protein sequence ID" value="CAL8105476.1"/>
    <property type="molecule type" value="Genomic_DNA"/>
</dbReference>
<accession>A0ABP1QNM7</accession>
<keyword evidence="1" id="KW-0175">Coiled coil</keyword>
<organism evidence="2 3">
    <name type="scientific">Orchesella dallaii</name>
    <dbReference type="NCBI Taxonomy" id="48710"/>
    <lineage>
        <taxon>Eukaryota</taxon>
        <taxon>Metazoa</taxon>
        <taxon>Ecdysozoa</taxon>
        <taxon>Arthropoda</taxon>
        <taxon>Hexapoda</taxon>
        <taxon>Collembola</taxon>
        <taxon>Entomobryomorpha</taxon>
        <taxon>Entomobryoidea</taxon>
        <taxon>Orchesellidae</taxon>
        <taxon>Orchesellinae</taxon>
        <taxon>Orchesella</taxon>
    </lineage>
</organism>